<dbReference type="SUPFAM" id="SSF81631">
    <property type="entry name" value="PAP/OAS1 substrate-binding domain"/>
    <property type="match status" value="1"/>
</dbReference>
<evidence type="ECO:0000256" key="6">
    <source>
        <dbReference type="ARBA" id="ARBA00022490"/>
    </source>
</evidence>
<feature type="compositionally biased region" description="Polar residues" evidence="11">
    <location>
        <begin position="58"/>
        <end position="71"/>
    </location>
</feature>
<dbReference type="GO" id="GO:0010605">
    <property type="term" value="P:negative regulation of macromolecule metabolic process"/>
    <property type="evidence" value="ECO:0007669"/>
    <property type="project" value="UniProtKB-ARBA"/>
</dbReference>
<comment type="cofactor">
    <cofactor evidence="2">
        <name>Mg(2+)</name>
        <dbReference type="ChEBI" id="CHEBI:18420"/>
    </cofactor>
</comment>
<dbReference type="Gene3D" id="1.10.1410.10">
    <property type="match status" value="1"/>
</dbReference>
<dbReference type="GO" id="GO:0050265">
    <property type="term" value="F:RNA uridylyltransferase activity"/>
    <property type="evidence" value="ECO:0007669"/>
    <property type="project" value="TreeGrafter"/>
</dbReference>
<evidence type="ECO:0000256" key="8">
    <source>
        <dbReference type="ARBA" id="ARBA00022723"/>
    </source>
</evidence>
<evidence type="ECO:0000313" key="14">
    <source>
        <dbReference type="EMBL" id="KAK5086559.1"/>
    </source>
</evidence>
<evidence type="ECO:0000256" key="5">
    <source>
        <dbReference type="ARBA" id="ARBA00012388"/>
    </source>
</evidence>
<accession>A0AAN7T1Q0</accession>
<evidence type="ECO:0000256" key="3">
    <source>
        <dbReference type="ARBA" id="ARBA00004496"/>
    </source>
</evidence>
<feature type="compositionally biased region" description="Low complexity" evidence="11">
    <location>
        <begin position="90"/>
        <end position="105"/>
    </location>
</feature>
<feature type="region of interest" description="Disordered" evidence="11">
    <location>
        <begin position="1235"/>
        <end position="1257"/>
    </location>
</feature>
<feature type="compositionally biased region" description="Polar residues" evidence="11">
    <location>
        <begin position="1338"/>
        <end position="1409"/>
    </location>
</feature>
<comment type="subcellular location">
    <subcellularLocation>
        <location evidence="3">Cytoplasm</location>
    </subcellularLocation>
</comment>
<feature type="compositionally biased region" description="Basic and acidic residues" evidence="11">
    <location>
        <begin position="1410"/>
        <end position="1420"/>
    </location>
</feature>
<dbReference type="Pfam" id="PF22600">
    <property type="entry name" value="MTPAP-like_central"/>
    <property type="match status" value="1"/>
</dbReference>
<reference evidence="14 15" key="1">
    <citation type="submission" date="2023-08" db="EMBL/GenBank/DDBJ databases">
        <title>Black Yeasts Isolated from many extreme environments.</title>
        <authorList>
            <person name="Coleine C."/>
            <person name="Stajich J.E."/>
            <person name="Selbmann L."/>
        </authorList>
    </citation>
    <scope>NUCLEOTIDE SEQUENCE [LARGE SCALE GENOMIC DNA]</scope>
    <source>
        <strain evidence="14 15">CCFEE 5910</strain>
    </source>
</reference>
<evidence type="ECO:0000256" key="7">
    <source>
        <dbReference type="ARBA" id="ARBA00022679"/>
    </source>
</evidence>
<feature type="coiled-coil region" evidence="10">
    <location>
        <begin position="648"/>
        <end position="678"/>
    </location>
</feature>
<dbReference type="Proteomes" id="UP001309876">
    <property type="component" value="Unassembled WGS sequence"/>
</dbReference>
<feature type="compositionally biased region" description="Polar residues" evidence="11">
    <location>
        <begin position="1421"/>
        <end position="1446"/>
    </location>
</feature>
<comment type="caution">
    <text evidence="14">The sequence shown here is derived from an EMBL/GenBank/DDBJ whole genome shotgun (WGS) entry which is preliminary data.</text>
</comment>
<feature type="compositionally biased region" description="Basic and acidic residues" evidence="11">
    <location>
        <begin position="722"/>
        <end position="739"/>
    </location>
</feature>
<dbReference type="GO" id="GO:0046872">
    <property type="term" value="F:metal ion binding"/>
    <property type="evidence" value="ECO:0007669"/>
    <property type="project" value="UniProtKB-KW"/>
</dbReference>
<feature type="compositionally biased region" description="Basic and acidic residues" evidence="11">
    <location>
        <begin position="1235"/>
        <end position="1254"/>
    </location>
</feature>
<evidence type="ECO:0000256" key="10">
    <source>
        <dbReference type="SAM" id="Coils"/>
    </source>
</evidence>
<feature type="domain" description="Poly(A) RNA polymerase mitochondrial-like central palm" evidence="13">
    <location>
        <begin position="200"/>
        <end position="310"/>
    </location>
</feature>
<comment type="cofactor">
    <cofactor evidence="1">
        <name>Mn(2+)</name>
        <dbReference type="ChEBI" id="CHEBI:29035"/>
    </cofactor>
</comment>
<name>A0AAN7T1Q0_9EURO</name>
<dbReference type="InterPro" id="IPR043519">
    <property type="entry name" value="NT_sf"/>
</dbReference>
<dbReference type="GO" id="GO:0031123">
    <property type="term" value="P:RNA 3'-end processing"/>
    <property type="evidence" value="ECO:0007669"/>
    <property type="project" value="TreeGrafter"/>
</dbReference>
<dbReference type="PANTHER" id="PTHR12271">
    <property type="entry name" value="POLY A POLYMERASE CID PAP -RELATED"/>
    <property type="match status" value="1"/>
</dbReference>
<gene>
    <name evidence="14" type="ORF">LTR05_003727</name>
</gene>
<dbReference type="EMBL" id="JAVRRJ010000003">
    <property type="protein sequence ID" value="KAK5086559.1"/>
    <property type="molecule type" value="Genomic_DNA"/>
</dbReference>
<feature type="compositionally biased region" description="Polar residues" evidence="11">
    <location>
        <begin position="136"/>
        <end position="145"/>
    </location>
</feature>
<keyword evidence="9" id="KW-0460">Magnesium</keyword>
<evidence type="ECO:0000313" key="15">
    <source>
        <dbReference type="Proteomes" id="UP001309876"/>
    </source>
</evidence>
<dbReference type="Gene3D" id="3.30.460.10">
    <property type="entry name" value="Beta Polymerase, domain 2"/>
    <property type="match status" value="1"/>
</dbReference>
<dbReference type="GO" id="GO:0005737">
    <property type="term" value="C:cytoplasm"/>
    <property type="evidence" value="ECO:0007669"/>
    <property type="project" value="UniProtKB-SubCell"/>
</dbReference>
<evidence type="ECO:0000259" key="13">
    <source>
        <dbReference type="Pfam" id="PF22600"/>
    </source>
</evidence>
<comment type="similarity">
    <text evidence="4">Belongs to the DNA polymerase type-B-like family.</text>
</comment>
<dbReference type="InterPro" id="IPR054708">
    <property type="entry name" value="MTPAP-like_central"/>
</dbReference>
<feature type="compositionally biased region" description="Low complexity" evidence="11">
    <location>
        <begin position="29"/>
        <end position="50"/>
    </location>
</feature>
<protein>
    <recommendedName>
        <fullName evidence="5">polynucleotide adenylyltransferase</fullName>
        <ecNumber evidence="5">2.7.7.19</ecNumber>
    </recommendedName>
</protein>
<evidence type="ECO:0000256" key="2">
    <source>
        <dbReference type="ARBA" id="ARBA00001946"/>
    </source>
</evidence>
<keyword evidence="8" id="KW-0479">Metal-binding</keyword>
<feature type="region of interest" description="Disordered" evidence="11">
    <location>
        <begin position="1"/>
        <end position="162"/>
    </location>
</feature>
<dbReference type="Pfam" id="PF03828">
    <property type="entry name" value="PAP_assoc"/>
    <property type="match status" value="1"/>
</dbReference>
<evidence type="ECO:0000256" key="1">
    <source>
        <dbReference type="ARBA" id="ARBA00001936"/>
    </source>
</evidence>
<dbReference type="SUPFAM" id="SSF81301">
    <property type="entry name" value="Nucleotidyltransferase"/>
    <property type="match status" value="1"/>
</dbReference>
<organism evidence="14 15">
    <name type="scientific">Lithohypha guttulata</name>
    <dbReference type="NCBI Taxonomy" id="1690604"/>
    <lineage>
        <taxon>Eukaryota</taxon>
        <taxon>Fungi</taxon>
        <taxon>Dikarya</taxon>
        <taxon>Ascomycota</taxon>
        <taxon>Pezizomycotina</taxon>
        <taxon>Eurotiomycetes</taxon>
        <taxon>Chaetothyriomycetidae</taxon>
        <taxon>Chaetothyriales</taxon>
        <taxon>Trichomeriaceae</taxon>
        <taxon>Lithohypha</taxon>
    </lineage>
</organism>
<evidence type="ECO:0000256" key="4">
    <source>
        <dbReference type="ARBA" id="ARBA00008593"/>
    </source>
</evidence>
<feature type="region of interest" description="Disordered" evidence="11">
    <location>
        <begin position="1304"/>
        <end position="1464"/>
    </location>
</feature>
<dbReference type="InterPro" id="IPR002058">
    <property type="entry name" value="PAP_assoc"/>
</dbReference>
<feature type="compositionally biased region" description="Basic and acidic residues" evidence="11">
    <location>
        <begin position="1316"/>
        <end position="1331"/>
    </location>
</feature>
<keyword evidence="15" id="KW-1185">Reference proteome</keyword>
<proteinExistence type="inferred from homology"/>
<evidence type="ECO:0000259" key="12">
    <source>
        <dbReference type="Pfam" id="PF03828"/>
    </source>
</evidence>
<keyword evidence="10" id="KW-0175">Coiled coil</keyword>
<evidence type="ECO:0000256" key="9">
    <source>
        <dbReference type="ARBA" id="ARBA00022842"/>
    </source>
</evidence>
<dbReference type="PANTHER" id="PTHR12271:SF40">
    <property type="entry name" value="POLY(A) RNA POLYMERASE GLD2"/>
    <property type="match status" value="1"/>
</dbReference>
<keyword evidence="7" id="KW-0808">Transferase</keyword>
<evidence type="ECO:0000256" key="11">
    <source>
        <dbReference type="SAM" id="MobiDB-lite"/>
    </source>
</evidence>
<keyword evidence="6" id="KW-0963">Cytoplasm</keyword>
<dbReference type="EC" id="2.7.7.19" evidence="5"/>
<sequence>MDSNNLPGFDPRVQEQLSQISLDQRSRRPSQSSQSSHSQVSSYYSTQSTQIHARSARNPRNTYQHNQYSQPQAPPGLDAFPPLGSRQVTNPNLVPPQHQQPVPNHYQMSQPNQRQQSAAQEFFSRARGRGRGRANGSHSTRSANHVPNDHTRPPPNDPRLFNPNSNPHFAAVERQRQTNQRMMEQVDYIGVVASRGATNMLSREEINAKRDFTQRLHSLAKNVVYDRLDPVTSSRPEVRLEPYGSLANSFGTTGCDVDLLLTIQYQPSQYAEVTDETKRGLEKALLDQGIGARLLTNTRIPILRVCERPSNELLRNLRQHRANWEAEVTNGNGHSADTSSVAPLPILSEAQEVQQAAAVTSLDANAASVALPDTPTLDHTKLEYAGDCGIQCDVNFTNHIALHNTRLLWTYGQCDPRVRMMGIFVKNWAKARDINTPYRGTLSSYGYILMVLHYLINVAHPPVLPNLQEMAKSHDWNQSPTSLFEGHDVRFERDLNRARQYISTMPRNQKSLGGLLIGFFRYYGFAPSGFRWTEQTISIRTLGGIVTKQDKGWTRAKWSDENPNVRQRYLLAIEDPFEIDHNVARTVGHHGLVAIRDEFRRAWNIIDTVRCLSTPQGPIWTSEHIDGSTSGNGLDFLKPADDRGDLLRKDADVRRDKARQMRQELEAKEELRKKHLSQGGLNVEGLDEENGMWYADQPHVVDETDEVVETLGLIHNWQHQDEKTSRMRSKNPERKRLDDYDNADSVMGQDDAICSDQESDLSTNQIRWGGSRYTAHHDCAPEQRLSADVANDWGAVYDDLAQQPPVDIALEPHPVSRSNRYIEPTSAADGQQIPTVMSHVHHHDPWSGDRNDQSVRVKPNPNLVGGNIAWTTNSKAGLWLLKRDELIRSGTWKSPTATDFGRLHTRFPYNPDMTKQQLKEYNYILETQYKKTLYPSRSTKAGELSSEAEKVLVDLTNTVSDNSWGAIKQDLEESKDEADLQSWPVTQDIPWSAETETGAWLLWRDQKCRLNEGYGNVQKWNGLIAKLDEIFPYKSVRTLADVECMNLELATHFGGLQFPRSQMPFPEQRVCAHTLHSAIEYTLAARETHMSSISKTTSGQIFTQVYPVERHSQDMSVSENGFEGSNPLNRDTGKAWETATQWSLSTEIGRWLQKRDEKIVEGSWRFGYREDSVFAHITKLYPYTSEVSASERDKQNQELETFFSDVWLPRDPANNAESVYRAILKVWNVRRNTTEANREPKASSRDHQANKDQDCPSARAVKTNDEVADFVREKRLAFFQQATAGAMRDSSFLDVTGPSSVVESAQKDAAATTSDVHSDNDAHFPARKDSAAEGSWNFIPSPSTRGSPIDPNPSQRCANTSKPIEKSYTSQASPSMTSKQLKSSTINQISATTRTKMISTMESAPSSENDSTRKLLKKSEQMTPSGEVQNHSSQLEVNASLSNSNDDFIPNSLKPNDWRTDRKDRFENPDILPIIRALDFEMDPVQLCDIEIIKAGGNGCARGGYNPFMLESDQYSWGGGGAMAQRSNSLHWSWTAPAVAEQAENDSECGQLLQELPGFVDL</sequence>
<feature type="domain" description="PAP-associated" evidence="12">
    <location>
        <begin position="511"/>
        <end position="581"/>
    </location>
</feature>
<feature type="region of interest" description="Disordered" evidence="11">
    <location>
        <begin position="722"/>
        <end position="744"/>
    </location>
</feature>
<dbReference type="GO" id="GO:1990817">
    <property type="term" value="F:poly(A) RNA polymerase activity"/>
    <property type="evidence" value="ECO:0007669"/>
    <property type="project" value="UniProtKB-EC"/>
</dbReference>
<feature type="compositionally biased region" description="Polar residues" evidence="11">
    <location>
        <begin position="106"/>
        <end position="119"/>
    </location>
</feature>